<evidence type="ECO:0000256" key="6">
    <source>
        <dbReference type="SAM" id="MobiDB-lite"/>
    </source>
</evidence>
<dbReference type="HAMAP" id="MF_01328_B">
    <property type="entry name" value="Ribosomal_uL4_B"/>
    <property type="match status" value="1"/>
</dbReference>
<comment type="subunit">
    <text evidence="5">Part of the 50S ribosomal subunit.</text>
</comment>
<dbReference type="OrthoDB" id="9803201at2"/>
<evidence type="ECO:0000256" key="1">
    <source>
        <dbReference type="ARBA" id="ARBA00010528"/>
    </source>
</evidence>
<dbReference type="RefSeq" id="WP_092118166.1">
    <property type="nucleotide sequence ID" value="NZ_FMXO01000005.1"/>
</dbReference>
<evidence type="ECO:0000313" key="8">
    <source>
        <dbReference type="Proteomes" id="UP000198771"/>
    </source>
</evidence>
<keyword evidence="3 5" id="KW-0687">Ribonucleoprotein</keyword>
<keyword evidence="5" id="KW-0699">rRNA-binding</keyword>
<dbReference type="NCBIfam" id="TIGR03953">
    <property type="entry name" value="rplD_bact"/>
    <property type="match status" value="1"/>
</dbReference>
<dbReference type="PANTHER" id="PTHR10746">
    <property type="entry name" value="50S RIBOSOMAL PROTEIN L4"/>
    <property type="match status" value="1"/>
</dbReference>
<protein>
    <recommendedName>
        <fullName evidence="4 5">Large ribosomal subunit protein uL4</fullName>
    </recommendedName>
</protein>
<evidence type="ECO:0000313" key="7">
    <source>
        <dbReference type="EMBL" id="SDB21617.1"/>
    </source>
</evidence>
<dbReference type="GO" id="GO:0003735">
    <property type="term" value="F:structural constituent of ribosome"/>
    <property type="evidence" value="ECO:0007669"/>
    <property type="project" value="InterPro"/>
</dbReference>
<reference evidence="7 8" key="1">
    <citation type="submission" date="2016-10" db="EMBL/GenBank/DDBJ databases">
        <authorList>
            <person name="de Groot N.N."/>
        </authorList>
    </citation>
    <scope>NUCLEOTIDE SEQUENCE [LARGE SCALE GENOMIC DNA]</scope>
    <source>
        <strain evidence="7 8">ASO4-2</strain>
    </source>
</reference>
<keyword evidence="8" id="KW-1185">Reference proteome</keyword>
<evidence type="ECO:0000256" key="2">
    <source>
        <dbReference type="ARBA" id="ARBA00022980"/>
    </source>
</evidence>
<dbReference type="Pfam" id="PF00573">
    <property type="entry name" value="Ribosomal_L4"/>
    <property type="match status" value="1"/>
</dbReference>
<organism evidence="7 8">
    <name type="scientific">Desulfonatronum thiosulfatophilum</name>
    <dbReference type="NCBI Taxonomy" id="617002"/>
    <lineage>
        <taxon>Bacteria</taxon>
        <taxon>Pseudomonadati</taxon>
        <taxon>Thermodesulfobacteriota</taxon>
        <taxon>Desulfovibrionia</taxon>
        <taxon>Desulfovibrionales</taxon>
        <taxon>Desulfonatronaceae</taxon>
        <taxon>Desulfonatronum</taxon>
    </lineage>
</organism>
<dbReference type="GO" id="GO:0006412">
    <property type="term" value="P:translation"/>
    <property type="evidence" value="ECO:0007669"/>
    <property type="project" value="UniProtKB-UniRule"/>
</dbReference>
<accession>A0A1G6BM06</accession>
<keyword evidence="5" id="KW-0694">RNA-binding</keyword>
<dbReference type="PANTHER" id="PTHR10746:SF6">
    <property type="entry name" value="LARGE RIBOSOMAL SUBUNIT PROTEIN UL4M"/>
    <property type="match status" value="1"/>
</dbReference>
<dbReference type="AlphaFoldDB" id="A0A1G6BM06"/>
<gene>
    <name evidence="5" type="primary">rplD</name>
    <name evidence="7" type="ORF">SAMN05660653_01042</name>
</gene>
<sequence length="206" mass="23075">MAVVDIFNQQRQIVGEITLDPDVFEIEARPEILHLVVRSHLAAKRSGTVGVKTRSTIRGGGRKPWRQKGTGRARAGSNRSPIWRSGAVTHGPMARDYSFKVNKKVQKLAMRMALSSRLADKDLTVVEEFQLDQIKTKQVSEFIQRFDLKNVLIVVSEVDTNLALSSRNIPGVSVQTADGVNVYEMLRHHHVMVSSAAVESFQMRLK</sequence>
<feature type="compositionally biased region" description="Basic residues" evidence="6">
    <location>
        <begin position="60"/>
        <end position="71"/>
    </location>
</feature>
<dbReference type="InterPro" id="IPR013005">
    <property type="entry name" value="Ribosomal_uL4-like"/>
</dbReference>
<evidence type="ECO:0000256" key="5">
    <source>
        <dbReference type="HAMAP-Rule" id="MF_01328"/>
    </source>
</evidence>
<evidence type="ECO:0000256" key="4">
    <source>
        <dbReference type="ARBA" id="ARBA00035244"/>
    </source>
</evidence>
<comment type="function">
    <text evidence="5">Forms part of the polypeptide exit tunnel.</text>
</comment>
<dbReference type="InterPro" id="IPR023574">
    <property type="entry name" value="Ribosomal_uL4_dom_sf"/>
</dbReference>
<dbReference type="Gene3D" id="3.40.1370.10">
    <property type="match status" value="1"/>
</dbReference>
<keyword evidence="2 5" id="KW-0689">Ribosomal protein</keyword>
<dbReference type="GO" id="GO:0019843">
    <property type="term" value="F:rRNA binding"/>
    <property type="evidence" value="ECO:0007669"/>
    <property type="project" value="UniProtKB-UniRule"/>
</dbReference>
<comment type="function">
    <text evidence="5">One of the primary rRNA binding proteins, this protein initially binds near the 5'-end of the 23S rRNA. It is important during the early stages of 50S assembly. It makes multiple contacts with different domains of the 23S rRNA in the assembled 50S subunit and ribosome.</text>
</comment>
<evidence type="ECO:0000256" key="3">
    <source>
        <dbReference type="ARBA" id="ARBA00023274"/>
    </source>
</evidence>
<dbReference type="Proteomes" id="UP000198771">
    <property type="component" value="Unassembled WGS sequence"/>
</dbReference>
<dbReference type="STRING" id="617002.SAMN05660653_01042"/>
<name>A0A1G6BM06_9BACT</name>
<dbReference type="GO" id="GO:0005840">
    <property type="term" value="C:ribosome"/>
    <property type="evidence" value="ECO:0007669"/>
    <property type="project" value="UniProtKB-KW"/>
</dbReference>
<dbReference type="EMBL" id="FMXO01000005">
    <property type="protein sequence ID" value="SDB21617.1"/>
    <property type="molecule type" value="Genomic_DNA"/>
</dbReference>
<dbReference type="GO" id="GO:1990904">
    <property type="term" value="C:ribonucleoprotein complex"/>
    <property type="evidence" value="ECO:0007669"/>
    <property type="project" value="UniProtKB-KW"/>
</dbReference>
<dbReference type="SUPFAM" id="SSF52166">
    <property type="entry name" value="Ribosomal protein L4"/>
    <property type="match status" value="1"/>
</dbReference>
<feature type="region of interest" description="Disordered" evidence="6">
    <location>
        <begin position="48"/>
        <end position="79"/>
    </location>
</feature>
<proteinExistence type="inferred from homology"/>
<dbReference type="InterPro" id="IPR002136">
    <property type="entry name" value="Ribosomal_uL4"/>
</dbReference>
<comment type="similarity">
    <text evidence="1 5">Belongs to the universal ribosomal protein uL4 family.</text>
</comment>